<reference evidence="1" key="1">
    <citation type="submission" date="2021-03" db="EMBL/GenBank/DDBJ databases">
        <title>Comamonas denitrificans.</title>
        <authorList>
            <person name="Finster K."/>
        </authorList>
    </citation>
    <scope>NUCLEOTIDE SEQUENCE</scope>
    <source>
        <strain evidence="1">MM2021_4</strain>
    </source>
</reference>
<keyword evidence="2" id="KW-1185">Reference proteome</keyword>
<protein>
    <submittedName>
        <fullName evidence="1">Uncharacterized protein</fullName>
    </submittedName>
</protein>
<accession>A0A939GZZ1</accession>
<gene>
    <name evidence="1" type="ORF">J1777_11065</name>
</gene>
<evidence type="ECO:0000313" key="2">
    <source>
        <dbReference type="Proteomes" id="UP000664731"/>
    </source>
</evidence>
<organism evidence="1 2">
    <name type="scientific">Comamonas denitrificans</name>
    <dbReference type="NCBI Taxonomy" id="117506"/>
    <lineage>
        <taxon>Bacteria</taxon>
        <taxon>Pseudomonadati</taxon>
        <taxon>Pseudomonadota</taxon>
        <taxon>Betaproteobacteria</taxon>
        <taxon>Burkholderiales</taxon>
        <taxon>Comamonadaceae</taxon>
        <taxon>Comamonas</taxon>
    </lineage>
</organism>
<dbReference type="AlphaFoldDB" id="A0A939GZZ1"/>
<sequence length="258" mass="27742">MLDSGWHQGSSLLGQSSGQLRVLSVIPSGEVEDLHALWQACAALQAQGYPVMILDGLESETDQAPGLEDVLQGCSSTALPAHLTQSHAIASLPAARGLQELADWAQASGQPPLGQLYRHFRNHALLVVLAPAPLLGAVCKGVQQAPWLLVPTKRHSVVACYRALKQVFMDTGVMPQLLALRPAHTGLDPLLKSIAQCAHHHLHVEPLAQQIDPEHPRQLQRWALQCLEQGQVITAPEPAMLPASLFAPCATPSPAWNH</sequence>
<comment type="caution">
    <text evidence="1">The sequence shown here is derived from an EMBL/GenBank/DDBJ whole genome shotgun (WGS) entry which is preliminary data.</text>
</comment>
<dbReference type="Proteomes" id="UP000664731">
    <property type="component" value="Unassembled WGS sequence"/>
</dbReference>
<dbReference type="RefSeq" id="WP_207575755.1">
    <property type="nucleotide sequence ID" value="NZ_JAFNME010000025.1"/>
</dbReference>
<proteinExistence type="predicted"/>
<name>A0A939GZZ1_9BURK</name>
<dbReference type="EMBL" id="JAFNME010000025">
    <property type="protein sequence ID" value="MBO1250356.1"/>
    <property type="molecule type" value="Genomic_DNA"/>
</dbReference>
<evidence type="ECO:0000313" key="1">
    <source>
        <dbReference type="EMBL" id="MBO1250356.1"/>
    </source>
</evidence>